<evidence type="ECO:0000259" key="1">
    <source>
        <dbReference type="PROSITE" id="PS50943"/>
    </source>
</evidence>
<dbReference type="GO" id="GO:0003677">
    <property type="term" value="F:DNA binding"/>
    <property type="evidence" value="ECO:0007669"/>
    <property type="project" value="InterPro"/>
</dbReference>
<keyword evidence="3" id="KW-1185">Reference proteome</keyword>
<accession>A0A1I2LD55</accession>
<dbReference type="STRING" id="380248.SAMN05216251_12741"/>
<sequence length="466" mass="50189">MADQCLDCGARLSRYSSLPRCGACTRARVLPVGIWSQPAVIAALAEWDFGRLFRIVRETARISQGTLAELTGLTQGTISQIEANSRRLTHIDRIRDVLRTLGVPEDISPLATAPPVRPETVWESPADVALRLAETLTTNTDPLVLPAFSAAIQAVVSRYDTLGPSALAPDLVRLRRQLQRLLEDRQPPSVRRELFKLAGQAAALLAYMAVNADRVQLADAYNVEAMALASETDDLDLKMWIHGTRSLRHYYAGDYAAALHTARTGIALAPNRAQAIRLLANGEARALARLGDRASAHRALGRAEELSAHHDVPDELTPCISLDPYGVIRTRANAATARLALGETDRVLQLASQITRSPADPWSRALVTLDAATAHLDTPDVEEAMALGAAALAQSAGPPILSVVARAHELGERARMRWPGLPAVVDFTEVLRAWTAAPDVASLGWSATMSPSISRGKAARADRPSS</sequence>
<dbReference type="Gene3D" id="1.10.260.40">
    <property type="entry name" value="lambda repressor-like DNA-binding domains"/>
    <property type="match status" value="1"/>
</dbReference>
<dbReference type="AlphaFoldDB" id="A0A1I2LD55"/>
<organism evidence="2 3">
    <name type="scientific">Actinacidiphila alni</name>
    <dbReference type="NCBI Taxonomy" id="380248"/>
    <lineage>
        <taxon>Bacteria</taxon>
        <taxon>Bacillati</taxon>
        <taxon>Actinomycetota</taxon>
        <taxon>Actinomycetes</taxon>
        <taxon>Kitasatosporales</taxon>
        <taxon>Streptomycetaceae</taxon>
        <taxon>Actinacidiphila</taxon>
    </lineage>
</organism>
<dbReference type="EMBL" id="FONG01000027">
    <property type="protein sequence ID" value="SFF75006.1"/>
    <property type="molecule type" value="Genomic_DNA"/>
</dbReference>
<dbReference type="RefSeq" id="WP_177246704.1">
    <property type="nucleotide sequence ID" value="NZ_FONG01000027.1"/>
</dbReference>
<dbReference type="CDD" id="cd00093">
    <property type="entry name" value="HTH_XRE"/>
    <property type="match status" value="1"/>
</dbReference>
<feature type="domain" description="HTH cro/C1-type" evidence="1">
    <location>
        <begin position="53"/>
        <end position="107"/>
    </location>
</feature>
<name>A0A1I2LD55_9ACTN</name>
<evidence type="ECO:0000313" key="3">
    <source>
        <dbReference type="Proteomes" id="UP000199323"/>
    </source>
</evidence>
<dbReference type="PROSITE" id="PS50943">
    <property type="entry name" value="HTH_CROC1"/>
    <property type="match status" value="1"/>
</dbReference>
<protein>
    <submittedName>
        <fullName evidence="2">Helix-turn-helix domain-containing protein</fullName>
    </submittedName>
</protein>
<dbReference type="Proteomes" id="UP000199323">
    <property type="component" value="Unassembled WGS sequence"/>
</dbReference>
<dbReference type="SMART" id="SM00530">
    <property type="entry name" value="HTH_XRE"/>
    <property type="match status" value="1"/>
</dbReference>
<proteinExistence type="predicted"/>
<gene>
    <name evidence="2" type="ORF">SAMN05216251_12741</name>
</gene>
<dbReference type="InterPro" id="IPR010982">
    <property type="entry name" value="Lambda_DNA-bd_dom_sf"/>
</dbReference>
<dbReference type="Pfam" id="PF13560">
    <property type="entry name" value="HTH_31"/>
    <property type="match status" value="1"/>
</dbReference>
<dbReference type="InterPro" id="IPR011990">
    <property type="entry name" value="TPR-like_helical_dom_sf"/>
</dbReference>
<evidence type="ECO:0000313" key="2">
    <source>
        <dbReference type="EMBL" id="SFF75006.1"/>
    </source>
</evidence>
<dbReference type="InterPro" id="IPR001387">
    <property type="entry name" value="Cro/C1-type_HTH"/>
</dbReference>
<dbReference type="Gene3D" id="1.25.40.10">
    <property type="entry name" value="Tetratricopeptide repeat domain"/>
    <property type="match status" value="1"/>
</dbReference>
<reference evidence="3" key="1">
    <citation type="submission" date="2016-10" db="EMBL/GenBank/DDBJ databases">
        <authorList>
            <person name="Varghese N."/>
            <person name="Submissions S."/>
        </authorList>
    </citation>
    <scope>NUCLEOTIDE SEQUENCE [LARGE SCALE GENOMIC DNA]</scope>
    <source>
        <strain evidence="3">CGMCC 4.3510</strain>
    </source>
</reference>
<dbReference type="SUPFAM" id="SSF47413">
    <property type="entry name" value="lambda repressor-like DNA-binding domains"/>
    <property type="match status" value="1"/>
</dbReference>